<evidence type="ECO:0000313" key="8">
    <source>
        <dbReference type="EMBL" id="KAL1117615.1"/>
    </source>
</evidence>
<feature type="region of interest" description="Disordered" evidence="5">
    <location>
        <begin position="99"/>
        <end position="126"/>
    </location>
</feature>
<keyword evidence="9" id="KW-1185">Reference proteome</keyword>
<keyword evidence="3" id="KW-0479">Metal-binding</keyword>
<comment type="caution">
    <text evidence="8">The sequence shown here is derived from an EMBL/GenBank/DDBJ whole genome shotgun (WGS) entry which is preliminary data.</text>
</comment>
<dbReference type="SMART" id="SM00324">
    <property type="entry name" value="RhoGAP"/>
    <property type="match status" value="1"/>
</dbReference>
<dbReference type="GO" id="GO:0005737">
    <property type="term" value="C:cytoplasm"/>
    <property type="evidence" value="ECO:0007669"/>
    <property type="project" value="UniProtKB-SubCell"/>
</dbReference>
<feature type="compositionally biased region" description="Basic residues" evidence="5">
    <location>
        <begin position="115"/>
        <end position="124"/>
    </location>
</feature>
<dbReference type="PANTHER" id="PTHR46184:SF5">
    <property type="entry name" value="UNCONVENTIONAL MYOSIN-IXA-LIKE"/>
    <property type="match status" value="1"/>
</dbReference>
<reference evidence="8 9" key="1">
    <citation type="submission" date="2024-07" db="EMBL/GenBank/DDBJ databases">
        <title>Chromosome-level genome assembly of the water stick insect Ranatra chinensis (Heteroptera: Nepidae).</title>
        <authorList>
            <person name="Liu X."/>
        </authorList>
    </citation>
    <scope>NUCLEOTIDE SEQUENCE [LARGE SCALE GENOMIC DNA]</scope>
    <source>
        <strain evidence="8">Cailab_2021Rc</strain>
        <tissue evidence="8">Muscle</tissue>
    </source>
</reference>
<feature type="domain" description="Phorbol-ester/DAG-type" evidence="6">
    <location>
        <begin position="283"/>
        <end position="332"/>
    </location>
</feature>
<keyword evidence="4" id="KW-0862">Zinc</keyword>
<feature type="domain" description="Phorbol-ester/DAG-type" evidence="6">
    <location>
        <begin position="41"/>
        <end position="95"/>
    </location>
</feature>
<comment type="subcellular location">
    <subcellularLocation>
        <location evidence="1">Cytoplasm</location>
    </subcellularLocation>
</comment>
<dbReference type="CDD" id="cd00029">
    <property type="entry name" value="C1"/>
    <property type="match status" value="1"/>
</dbReference>
<accession>A0ABD0Y3N5</accession>
<dbReference type="PROSITE" id="PS50238">
    <property type="entry name" value="RHOGAP"/>
    <property type="match status" value="1"/>
</dbReference>
<dbReference type="SMART" id="SM00109">
    <property type="entry name" value="C1"/>
    <property type="match status" value="2"/>
</dbReference>
<dbReference type="InterPro" id="IPR046987">
    <property type="entry name" value="Myo9"/>
</dbReference>
<evidence type="ECO:0000313" key="9">
    <source>
        <dbReference type="Proteomes" id="UP001558652"/>
    </source>
</evidence>
<dbReference type="SUPFAM" id="SSF48350">
    <property type="entry name" value="GTPase activation domain, GAP"/>
    <property type="match status" value="1"/>
</dbReference>
<dbReference type="PROSITE" id="PS50081">
    <property type="entry name" value="ZF_DAG_PE_2"/>
    <property type="match status" value="2"/>
</dbReference>
<evidence type="ECO:0000256" key="2">
    <source>
        <dbReference type="ARBA" id="ARBA00022490"/>
    </source>
</evidence>
<dbReference type="SUPFAM" id="SSF57889">
    <property type="entry name" value="Cysteine-rich domain"/>
    <property type="match status" value="2"/>
</dbReference>
<dbReference type="EMBL" id="JBFDAA010000015">
    <property type="protein sequence ID" value="KAL1117615.1"/>
    <property type="molecule type" value="Genomic_DNA"/>
</dbReference>
<sequence length="668" mass="75194">MMTGPPNSQLDSAASQPPPSQYSPSYDLLEWKGTTMFTIAGHHFRKVDRFAKEDRCVSCLNPMDAFLTQGHKCTDCKQLFHTKCIQNGGVLQHPCNHSAAGGGATTGSSSSSGGRRSKNSRKLRSSQAKFNLTGTSEFTDSTDKIISDVNELMLMQAFITKKIYKIESEEGQKPSQVDRVFKQALREFKDNLVATYSVVNKQGPEVLNIKYKDLIANFVHVIETVCHQEQTRADFPVTMGVNAFRGFLNEFMALTRIEHEKPSKTKRKKQKKRKTEDPVVYAGHNFVLTIINIPTACEICNSFFMWPIERGLVCQNCKLTCHKKCYGRVGMCSKETGGGLKEFSAHTIFGVPLQRLVATGDGKVPLVVDRLITTIEMYGLYSEGIYRKSGLSSKVRELKARMEEGNLDNVQFEHYQVHVLASVLKSFFREMPEPLLTYDCYDDFLRAADLKEDRVSTLFTILKKLPKPNFDLMERLIFHLARVAHHENVNRMSANALAIVFAPCILRTNKKVHAQDSLFDISRQTTCIEVIVSEQLRKVKSTLADIDTLDTACHTATYRLSSIRSSKIFTPEEFVAAKPDEEEELLLGHIEEIQKEKALLTSVLPLLTRSPSDDDLLSTDDGSLDDVDTSNPQPLSRHRVVHKHKKRNSDCSSAALYTPDCEEDQIMV</sequence>
<evidence type="ECO:0000256" key="4">
    <source>
        <dbReference type="ARBA" id="ARBA00022833"/>
    </source>
</evidence>
<evidence type="ECO:0000256" key="1">
    <source>
        <dbReference type="ARBA" id="ARBA00004496"/>
    </source>
</evidence>
<feature type="compositionally biased region" description="Acidic residues" evidence="5">
    <location>
        <begin position="613"/>
        <end position="628"/>
    </location>
</feature>
<feature type="domain" description="Rho-GAP" evidence="7">
    <location>
        <begin position="351"/>
        <end position="539"/>
    </location>
</feature>
<evidence type="ECO:0000256" key="3">
    <source>
        <dbReference type="ARBA" id="ARBA00022723"/>
    </source>
</evidence>
<dbReference type="Gene3D" id="3.30.60.20">
    <property type="match status" value="2"/>
</dbReference>
<feature type="region of interest" description="Disordered" evidence="5">
    <location>
        <begin position="1"/>
        <end position="22"/>
    </location>
</feature>
<feature type="region of interest" description="Disordered" evidence="5">
    <location>
        <begin position="611"/>
        <end position="644"/>
    </location>
</feature>
<dbReference type="Proteomes" id="UP001558652">
    <property type="component" value="Unassembled WGS sequence"/>
</dbReference>
<evidence type="ECO:0000259" key="7">
    <source>
        <dbReference type="PROSITE" id="PS50238"/>
    </source>
</evidence>
<dbReference type="InterPro" id="IPR000198">
    <property type="entry name" value="RhoGAP_dom"/>
</dbReference>
<gene>
    <name evidence="8" type="ORF">AAG570_003930</name>
</gene>
<dbReference type="Pfam" id="PF00620">
    <property type="entry name" value="RhoGAP"/>
    <property type="match status" value="1"/>
</dbReference>
<dbReference type="PROSITE" id="PS00479">
    <property type="entry name" value="ZF_DAG_PE_1"/>
    <property type="match status" value="1"/>
</dbReference>
<organism evidence="8 9">
    <name type="scientific">Ranatra chinensis</name>
    <dbReference type="NCBI Taxonomy" id="642074"/>
    <lineage>
        <taxon>Eukaryota</taxon>
        <taxon>Metazoa</taxon>
        <taxon>Ecdysozoa</taxon>
        <taxon>Arthropoda</taxon>
        <taxon>Hexapoda</taxon>
        <taxon>Insecta</taxon>
        <taxon>Pterygota</taxon>
        <taxon>Neoptera</taxon>
        <taxon>Paraneoptera</taxon>
        <taxon>Hemiptera</taxon>
        <taxon>Heteroptera</taxon>
        <taxon>Panheteroptera</taxon>
        <taxon>Nepomorpha</taxon>
        <taxon>Nepidae</taxon>
        <taxon>Ranatrinae</taxon>
        <taxon>Ranatra</taxon>
    </lineage>
</organism>
<dbReference type="InterPro" id="IPR046349">
    <property type="entry name" value="C1-like_sf"/>
</dbReference>
<dbReference type="AlphaFoldDB" id="A0ABD0Y3N5"/>
<proteinExistence type="predicted"/>
<dbReference type="InterPro" id="IPR008936">
    <property type="entry name" value="Rho_GTPase_activation_prot"/>
</dbReference>
<dbReference type="Gene3D" id="1.10.555.10">
    <property type="entry name" value="Rho GTPase activation protein"/>
    <property type="match status" value="1"/>
</dbReference>
<dbReference type="PANTHER" id="PTHR46184">
    <property type="entry name" value="UNCONVENTIONAL MYOSIN-IXB-LIKE PROTEIN"/>
    <property type="match status" value="1"/>
</dbReference>
<name>A0ABD0Y3N5_9HEMI</name>
<evidence type="ECO:0000259" key="6">
    <source>
        <dbReference type="PROSITE" id="PS50081"/>
    </source>
</evidence>
<evidence type="ECO:0000256" key="5">
    <source>
        <dbReference type="SAM" id="MobiDB-lite"/>
    </source>
</evidence>
<protein>
    <submittedName>
        <fullName evidence="8">Uncharacterized protein</fullName>
    </submittedName>
</protein>
<keyword evidence="2" id="KW-0963">Cytoplasm</keyword>
<dbReference type="InterPro" id="IPR002219">
    <property type="entry name" value="PKC_DAG/PE"/>
</dbReference>
<dbReference type="GO" id="GO:0046872">
    <property type="term" value="F:metal ion binding"/>
    <property type="evidence" value="ECO:0007669"/>
    <property type="project" value="UniProtKB-KW"/>
</dbReference>
<dbReference type="Pfam" id="PF00130">
    <property type="entry name" value="C1_1"/>
    <property type="match status" value="1"/>
</dbReference>